<dbReference type="EMBL" id="JBHSWE010000002">
    <property type="protein sequence ID" value="MFC6674038.1"/>
    <property type="molecule type" value="Genomic_DNA"/>
</dbReference>
<evidence type="ECO:0008006" key="6">
    <source>
        <dbReference type="Google" id="ProtNLM"/>
    </source>
</evidence>
<feature type="compositionally biased region" description="Basic residues" evidence="1">
    <location>
        <begin position="1"/>
        <end position="19"/>
    </location>
</feature>
<evidence type="ECO:0000256" key="1">
    <source>
        <dbReference type="SAM" id="MobiDB-lite"/>
    </source>
</evidence>
<name>A0ABW2AAA8_9GAMM</name>
<proteinExistence type="predicted"/>
<reference evidence="5" key="2">
    <citation type="journal article" date="2019" name="Int. J. Syst. Evol. Microbiol.">
        <title>The Global Catalogue of Microorganisms (GCM) 10K type strain sequencing project: providing services to taxonomists for standard genome sequencing and annotation.</title>
        <authorList>
            <consortium name="The Broad Institute Genomics Platform"/>
            <consortium name="The Broad Institute Genome Sequencing Center for Infectious Disease"/>
            <person name="Wu L."/>
            <person name="Ma J."/>
        </authorList>
    </citation>
    <scope>NUCLEOTIDE SEQUENCE [LARGE SCALE GENOMIC DNA]</scope>
    <source>
        <strain evidence="5">NBRC 111756</strain>
    </source>
</reference>
<protein>
    <recommendedName>
        <fullName evidence="6">DUF883 domain-containing protein</fullName>
    </recommendedName>
</protein>
<comment type="caution">
    <text evidence="4">The sequence shown here is derived from an EMBL/GenBank/DDBJ whole genome shotgun (WGS) entry which is preliminary data.</text>
</comment>
<keyword evidence="5" id="KW-1185">Reference proteome</keyword>
<sequence length="87" mass="9628">MLVKPFGKRHQAPRTRSRASTKSMADLETIRQNKAAIERGYATHEAFELEANTYMMEHRNTRTISQDIVLALAIAAGLLSLLAAATT</sequence>
<keyword evidence="2" id="KW-0812">Transmembrane</keyword>
<evidence type="ECO:0000313" key="4">
    <source>
        <dbReference type="EMBL" id="MFC6674370.1"/>
    </source>
</evidence>
<dbReference type="EMBL" id="JBHSWE010000002">
    <property type="protein sequence ID" value="MFC6674370.1"/>
    <property type="molecule type" value="Genomic_DNA"/>
</dbReference>
<reference evidence="4" key="1">
    <citation type="journal article" date="2014" name="Int. J. Syst. Evol. Microbiol.">
        <title>Complete genome of a new Firmicutes species belonging to the dominant human colonic microbiota ('Ruminococcus bicirculans') reveals two chromosomes and a selective capacity to utilize plant glucans.</title>
        <authorList>
            <consortium name="NISC Comparative Sequencing Program"/>
            <person name="Wegmann U."/>
            <person name="Louis P."/>
            <person name="Goesmann A."/>
            <person name="Henrissat B."/>
            <person name="Duncan S.H."/>
            <person name="Flint H.J."/>
        </authorList>
    </citation>
    <scope>NUCLEOTIDE SEQUENCE</scope>
    <source>
        <strain evidence="4">NBRC 111756</strain>
    </source>
</reference>
<organism evidence="4 5">
    <name type="scientific">Marinobacterium aestuariivivens</name>
    <dbReference type="NCBI Taxonomy" id="1698799"/>
    <lineage>
        <taxon>Bacteria</taxon>
        <taxon>Pseudomonadati</taxon>
        <taxon>Pseudomonadota</taxon>
        <taxon>Gammaproteobacteria</taxon>
        <taxon>Oceanospirillales</taxon>
        <taxon>Oceanospirillaceae</taxon>
        <taxon>Marinobacterium</taxon>
    </lineage>
</organism>
<dbReference type="Proteomes" id="UP001596422">
    <property type="component" value="Unassembled WGS sequence"/>
</dbReference>
<keyword evidence="2" id="KW-1133">Transmembrane helix</keyword>
<gene>
    <name evidence="3" type="ORF">ACFQDL_31045</name>
    <name evidence="4" type="ORF">ACFQDL_32785</name>
</gene>
<feature type="transmembrane region" description="Helical" evidence="2">
    <location>
        <begin position="68"/>
        <end position="86"/>
    </location>
</feature>
<evidence type="ECO:0000313" key="3">
    <source>
        <dbReference type="EMBL" id="MFC6674038.1"/>
    </source>
</evidence>
<reference evidence="4" key="3">
    <citation type="submission" date="2024-09" db="EMBL/GenBank/DDBJ databases">
        <authorList>
            <person name="Sun Q."/>
            <person name="Mori K."/>
        </authorList>
    </citation>
    <scope>NUCLEOTIDE SEQUENCE</scope>
    <source>
        <strain evidence="4">NBRC 111756</strain>
    </source>
</reference>
<accession>A0ABW2AAA8</accession>
<keyword evidence="2" id="KW-0472">Membrane</keyword>
<feature type="region of interest" description="Disordered" evidence="1">
    <location>
        <begin position="1"/>
        <end position="25"/>
    </location>
</feature>
<evidence type="ECO:0000313" key="5">
    <source>
        <dbReference type="Proteomes" id="UP001596422"/>
    </source>
</evidence>
<evidence type="ECO:0000256" key="2">
    <source>
        <dbReference type="SAM" id="Phobius"/>
    </source>
</evidence>